<dbReference type="GO" id="GO:0003700">
    <property type="term" value="F:DNA-binding transcription factor activity"/>
    <property type="evidence" value="ECO:0007669"/>
    <property type="project" value="TreeGrafter"/>
</dbReference>
<evidence type="ECO:0000256" key="3">
    <source>
        <dbReference type="ARBA" id="ARBA00023163"/>
    </source>
</evidence>
<dbReference type="PROSITE" id="PS50932">
    <property type="entry name" value="HTH_LACI_2"/>
    <property type="match status" value="1"/>
</dbReference>
<organism evidence="5 6">
    <name type="scientific">Pantoea brenneri</name>
    <dbReference type="NCBI Taxonomy" id="472694"/>
    <lineage>
        <taxon>Bacteria</taxon>
        <taxon>Pseudomonadati</taxon>
        <taxon>Pseudomonadota</taxon>
        <taxon>Gammaproteobacteria</taxon>
        <taxon>Enterobacterales</taxon>
        <taxon>Erwiniaceae</taxon>
        <taxon>Pantoea</taxon>
    </lineage>
</organism>
<evidence type="ECO:0000259" key="4">
    <source>
        <dbReference type="PROSITE" id="PS50932"/>
    </source>
</evidence>
<dbReference type="PANTHER" id="PTHR30146">
    <property type="entry name" value="LACI-RELATED TRANSCRIPTIONAL REPRESSOR"/>
    <property type="match status" value="1"/>
</dbReference>
<name>A0AAX3J2C8_9GAMM</name>
<comment type="caution">
    <text evidence="5">The sequence shown here is derived from an EMBL/GenBank/DDBJ whole genome shotgun (WGS) entry which is preliminary data.</text>
</comment>
<keyword evidence="3" id="KW-0804">Transcription</keyword>
<dbReference type="CDD" id="cd06307">
    <property type="entry name" value="PBP1_sugar_binding"/>
    <property type="match status" value="1"/>
</dbReference>
<dbReference type="Proteomes" id="UP000433737">
    <property type="component" value="Unassembled WGS sequence"/>
</dbReference>
<dbReference type="CDD" id="cd01392">
    <property type="entry name" value="HTH_LacI"/>
    <property type="match status" value="1"/>
</dbReference>
<dbReference type="InterPro" id="IPR000843">
    <property type="entry name" value="HTH_LacI"/>
</dbReference>
<evidence type="ECO:0000256" key="1">
    <source>
        <dbReference type="ARBA" id="ARBA00023015"/>
    </source>
</evidence>
<dbReference type="SUPFAM" id="SSF53822">
    <property type="entry name" value="Periplasmic binding protein-like I"/>
    <property type="match status" value="1"/>
</dbReference>
<keyword evidence="2" id="KW-0238">DNA-binding</keyword>
<dbReference type="Gene3D" id="1.10.260.40">
    <property type="entry name" value="lambda repressor-like DNA-binding domains"/>
    <property type="match status" value="1"/>
</dbReference>
<dbReference type="GO" id="GO:0000976">
    <property type="term" value="F:transcription cis-regulatory region binding"/>
    <property type="evidence" value="ECO:0007669"/>
    <property type="project" value="TreeGrafter"/>
</dbReference>
<dbReference type="InterPro" id="IPR010982">
    <property type="entry name" value="Lambda_DNA-bd_dom_sf"/>
</dbReference>
<protein>
    <submittedName>
        <fullName evidence="5">LacI family transcriptional regulator</fullName>
    </submittedName>
</protein>
<reference evidence="5 6" key="1">
    <citation type="submission" date="2019-10" db="EMBL/GenBank/DDBJ databases">
        <authorList>
            <person name="Karimi E."/>
        </authorList>
    </citation>
    <scope>NUCLEOTIDE SEQUENCE [LARGE SCALE GENOMIC DNA]</scope>
    <source>
        <strain evidence="5">Pantoea sp. 111</strain>
    </source>
</reference>
<dbReference type="SUPFAM" id="SSF47413">
    <property type="entry name" value="lambda repressor-like DNA-binding domains"/>
    <property type="match status" value="1"/>
</dbReference>
<accession>A0AAX3J2C8</accession>
<evidence type="ECO:0000313" key="6">
    <source>
        <dbReference type="Proteomes" id="UP000433737"/>
    </source>
</evidence>
<dbReference type="Gene3D" id="3.40.50.2300">
    <property type="match status" value="2"/>
</dbReference>
<dbReference type="GO" id="GO:0055085">
    <property type="term" value="P:transmembrane transport"/>
    <property type="evidence" value="ECO:0007669"/>
    <property type="project" value="UniProtKB-ARBA"/>
</dbReference>
<sequence>MMSKVTMTAIADAAGVGVATVDRVLNRRAPVRSVTEQKVLAAARQLGYRLPAAYSLPETQPAAAQLRFGFILLPARYSFYQQLSEALQQRARGYQPAGSETEFRWHDIHEVEAVASSLRQLAQRNDVIGLVALDHPLIRHAIQDVSRLGVRVYALLSDFSPCEHAGFIGIDNQKAGRTAAWMAQHLLRQPGCVGVLLGDHRFTCQESSEISFRSYLRESGVSQRVLEPLKTHESNEGGYQATRQLLEQHDDLVMIYAPCGGIEGVVQALRDSGRRQIDLLCHGPLPGDELALIDGTISLMLRHRIDVMADAVIATCLNGGSEQRGNFAQVTVPFELVTRENL</sequence>
<dbReference type="Pfam" id="PF00356">
    <property type="entry name" value="LacI"/>
    <property type="match status" value="1"/>
</dbReference>
<keyword evidence="1" id="KW-0805">Transcription regulation</keyword>
<proteinExistence type="predicted"/>
<gene>
    <name evidence="5" type="ORF">PANT111_130239</name>
</gene>
<dbReference type="AlphaFoldDB" id="A0AAX3J2C8"/>
<dbReference type="Pfam" id="PF13407">
    <property type="entry name" value="Peripla_BP_4"/>
    <property type="match status" value="1"/>
</dbReference>
<dbReference type="InterPro" id="IPR028082">
    <property type="entry name" value="Peripla_BP_I"/>
</dbReference>
<feature type="domain" description="HTH lacI-type" evidence="4">
    <location>
        <begin position="5"/>
        <end position="68"/>
    </location>
</feature>
<dbReference type="SMART" id="SM00354">
    <property type="entry name" value="HTH_LACI"/>
    <property type="match status" value="1"/>
</dbReference>
<dbReference type="PANTHER" id="PTHR30146:SF152">
    <property type="entry name" value="TRANSCRIPTIONAL REGULATORY PROTEIN"/>
    <property type="match status" value="1"/>
</dbReference>
<evidence type="ECO:0000313" key="5">
    <source>
        <dbReference type="EMBL" id="VXB28052.1"/>
    </source>
</evidence>
<dbReference type="EMBL" id="CABWMH010000005">
    <property type="protein sequence ID" value="VXB28052.1"/>
    <property type="molecule type" value="Genomic_DNA"/>
</dbReference>
<dbReference type="InterPro" id="IPR025997">
    <property type="entry name" value="SBP_2_dom"/>
</dbReference>
<evidence type="ECO:0000256" key="2">
    <source>
        <dbReference type="ARBA" id="ARBA00023125"/>
    </source>
</evidence>